<sequence length="1343" mass="154756">MSKLIWAKRGGLHEWLDEKKEVLDELDRQVAPIQAPGPDCQAAYRTYVGRKYSQLRLLESELETNTVRVEQLFKNVTNTIVQYPALSEKLGEQLNKLKSYWDQLKRFMCDRLEKMIQMHRAIIFQDGCIKLEQWLDTCVNSENVQTQGANKVTGAEELASNAGEKTPEGMETWKPLAACASLHEVNLRMKQAKLRLEETKEREKLLEELKEHARMLGYVSTKGSVNMEFIPNLDDLEMRYWLVRHKAEEDYAQLDAQMAYHQLLRDLEDERIWVQEKTVLAGNQDIGRSLMAIHQLICRHRLLIKEVSVRNERSEIMLKKADFIVNQWLTRSSVVEQAEKIKTDGTEVLITRDGVKFKILTKVLQGLSQATHDLRAEILELDEKLKQRSDLLDIGHQCFAHLSEFGELRNWLQETESVIMLESRASRDVATAKAELRKHANVEQRVNGLLASNVREFNAQTAKLLRQTEDQLRTIRDRLDSIRSEKGYKKSKGYLDDSKLKDHRLLKRQLRGQIKQLEKRAQVFQSIQSTIDREYAGLRDVCVEKRQRLEELLSLNIVYEEVYNLENWLHQQNILAAASNTGRNLQECLHLIHRFRTFADSVIGEPVETDICSLDMHAVEYDDDRSFSVSRRVKANPSGGTMRMRRALDMCRCLIRLRHSDAPHIAFWQDRLEEAWTDLNELIRTRMQQLTAAAHRHLYLLRCHEIHELIADKTKQLPKEVGNEFHIIMQQLSQQTVFEQEVHALELQVEWVRTTADNLLPMYAGKWATNLSRPKDKLIALMDSLNEQVRLRREHLQASLNYQKWMIRAKELNSWIDGCGSALEQILQHAHGEDGELLDSVHEINAELIKGQISEALHLHSEIDARTDQLESCIHEGYCLRQALEAELITNLVPEAITRSLTAPTIVINDESSEKDGLTLNSNEQIQGLREKPPQTIVDTTTTAADRAGQASESESHSYSGQDETTMSDSESRRESIQPPDETGVGNQEASSSSTRSSELQYTNPPGQPEEEAPAATSATAGGEVQHRRRRRQSEMVRTNREPVLIEQEKTEDLDWQNSARAMSTEIKSETNEFVRRWYGLQQHWVEIYTRLNLQLSASSFANEADAAEQWLEVHETDLNVLDLGDSVKTTTVLLRRHEALERSLAMQAERFEKLKRPTKLEIERRRSSIVDEEEKDGQPFTMITVPLVPWSLTPEKLRHFMEQYALDEPAELANHGSAGENVPDTESPSNTYSDREEENKQDVTLESFGDELVRKHEWQTFTSRARDRAWYSLYTVFEVTVGKILTYKVKMDYKKEIGTPNTVTSAVVKENQLESWKIQRSFSQHKLKEQPGARCELSGDNA</sequence>
<keyword evidence="1" id="KW-0677">Repeat</keyword>
<feature type="compositionally biased region" description="Polar residues" evidence="3">
    <location>
        <begin position="951"/>
        <end position="969"/>
    </location>
</feature>
<dbReference type="CDD" id="cd00176">
    <property type="entry name" value="SPEC"/>
    <property type="match status" value="1"/>
</dbReference>
<evidence type="ECO:0000313" key="5">
    <source>
        <dbReference type="Proteomes" id="UP001497525"/>
    </source>
</evidence>
<dbReference type="InterPro" id="IPR002017">
    <property type="entry name" value="Spectrin_repeat"/>
</dbReference>
<name>A0AAV2TT31_CALDB</name>
<keyword evidence="2" id="KW-0175">Coiled coil</keyword>
<feature type="compositionally biased region" description="Low complexity" evidence="3">
    <location>
        <begin position="1014"/>
        <end position="1024"/>
    </location>
</feature>
<dbReference type="Proteomes" id="UP001497525">
    <property type="component" value="Unassembled WGS sequence"/>
</dbReference>
<dbReference type="Pfam" id="PF00435">
    <property type="entry name" value="Spectrin"/>
    <property type="match status" value="1"/>
</dbReference>
<dbReference type="Gene3D" id="1.20.58.60">
    <property type="match status" value="6"/>
</dbReference>
<dbReference type="SUPFAM" id="SSF46966">
    <property type="entry name" value="Spectrin repeat"/>
    <property type="match status" value="7"/>
</dbReference>
<organism evidence="4 5">
    <name type="scientific">Calicophoron daubneyi</name>
    <name type="common">Rumen fluke</name>
    <name type="synonym">Paramphistomum daubneyi</name>
    <dbReference type="NCBI Taxonomy" id="300641"/>
    <lineage>
        <taxon>Eukaryota</taxon>
        <taxon>Metazoa</taxon>
        <taxon>Spiralia</taxon>
        <taxon>Lophotrochozoa</taxon>
        <taxon>Platyhelminthes</taxon>
        <taxon>Trematoda</taxon>
        <taxon>Digenea</taxon>
        <taxon>Plagiorchiida</taxon>
        <taxon>Pronocephalata</taxon>
        <taxon>Paramphistomoidea</taxon>
        <taxon>Paramphistomidae</taxon>
        <taxon>Calicophoron</taxon>
    </lineage>
</organism>
<feature type="coiled-coil region" evidence="2">
    <location>
        <begin position="465"/>
        <end position="527"/>
    </location>
</feature>
<dbReference type="SMART" id="SM00150">
    <property type="entry name" value="SPEC"/>
    <property type="match status" value="6"/>
</dbReference>
<dbReference type="InterPro" id="IPR018159">
    <property type="entry name" value="Spectrin/alpha-actinin"/>
</dbReference>
<dbReference type="PANTHER" id="PTHR11915">
    <property type="entry name" value="SPECTRIN/FILAMIN RELATED CYTOSKELETAL PROTEIN"/>
    <property type="match status" value="1"/>
</dbReference>
<dbReference type="EMBL" id="CAXLJL010000745">
    <property type="protein sequence ID" value="CAL5140564.1"/>
    <property type="molecule type" value="Genomic_DNA"/>
</dbReference>
<comment type="caution">
    <text evidence="4">The sequence shown here is derived from an EMBL/GenBank/DDBJ whole genome shotgun (WGS) entry which is preliminary data.</text>
</comment>
<feature type="region of interest" description="Disordered" evidence="3">
    <location>
        <begin position="1215"/>
        <end position="1242"/>
    </location>
</feature>
<feature type="region of interest" description="Disordered" evidence="3">
    <location>
        <begin position="943"/>
        <end position="1046"/>
    </location>
</feature>
<evidence type="ECO:0000313" key="4">
    <source>
        <dbReference type="EMBL" id="CAL5140564.1"/>
    </source>
</evidence>
<evidence type="ECO:0000256" key="3">
    <source>
        <dbReference type="SAM" id="MobiDB-lite"/>
    </source>
</evidence>
<feature type="coiled-coil region" evidence="2">
    <location>
        <begin position="182"/>
        <end position="216"/>
    </location>
</feature>
<gene>
    <name evidence="4" type="ORF">CDAUBV1_LOCUS15873</name>
</gene>
<proteinExistence type="predicted"/>
<evidence type="ECO:0000256" key="2">
    <source>
        <dbReference type="SAM" id="Coils"/>
    </source>
</evidence>
<evidence type="ECO:0000256" key="1">
    <source>
        <dbReference type="ARBA" id="ARBA00022737"/>
    </source>
</evidence>
<reference evidence="4" key="1">
    <citation type="submission" date="2024-06" db="EMBL/GenBank/DDBJ databases">
        <authorList>
            <person name="Liu X."/>
            <person name="Lenzi L."/>
            <person name="Haldenby T S."/>
            <person name="Uol C."/>
        </authorList>
    </citation>
    <scope>NUCLEOTIDE SEQUENCE</scope>
</reference>
<protein>
    <submittedName>
        <fullName evidence="4">Uncharacterized protein</fullName>
    </submittedName>
</protein>
<accession>A0AAV2TT31</accession>